<gene>
    <name evidence="1" type="ORF">Tcan_01643</name>
</gene>
<feature type="non-terminal residue" evidence="1">
    <location>
        <position position="122"/>
    </location>
</feature>
<organism evidence="1 2">
    <name type="scientific">Toxocara canis</name>
    <name type="common">Canine roundworm</name>
    <dbReference type="NCBI Taxonomy" id="6265"/>
    <lineage>
        <taxon>Eukaryota</taxon>
        <taxon>Metazoa</taxon>
        <taxon>Ecdysozoa</taxon>
        <taxon>Nematoda</taxon>
        <taxon>Chromadorea</taxon>
        <taxon>Rhabditida</taxon>
        <taxon>Spirurina</taxon>
        <taxon>Ascaridomorpha</taxon>
        <taxon>Ascaridoidea</taxon>
        <taxon>Toxocaridae</taxon>
        <taxon>Toxocara</taxon>
    </lineage>
</organism>
<accession>A0A0B2VN14</accession>
<protein>
    <submittedName>
        <fullName evidence="1">Uncharacterized protein</fullName>
    </submittedName>
</protein>
<proteinExistence type="predicted"/>
<sequence length="122" mass="13712">MAHSLNNIIGTSKSFEVYSVANIFSAVVYLSCSHPNTALNCRRSIIHKDDLCWLNVVLTKLSSQWLLCIFQASSTTMVASSEYVYQVSLSGTTYICAKQANADAESTLQQYFCLAYYVRWNE</sequence>
<keyword evidence="2" id="KW-1185">Reference proteome</keyword>
<comment type="caution">
    <text evidence="1">The sequence shown here is derived from an EMBL/GenBank/DDBJ whole genome shotgun (WGS) entry which is preliminary data.</text>
</comment>
<dbReference type="AlphaFoldDB" id="A0A0B2VN14"/>
<evidence type="ECO:0000313" key="2">
    <source>
        <dbReference type="Proteomes" id="UP000031036"/>
    </source>
</evidence>
<dbReference type="EMBL" id="JPKZ01001361">
    <property type="protein sequence ID" value="KHN82440.1"/>
    <property type="molecule type" value="Genomic_DNA"/>
</dbReference>
<evidence type="ECO:0000313" key="1">
    <source>
        <dbReference type="EMBL" id="KHN82440.1"/>
    </source>
</evidence>
<dbReference type="Proteomes" id="UP000031036">
    <property type="component" value="Unassembled WGS sequence"/>
</dbReference>
<reference evidence="1 2" key="1">
    <citation type="submission" date="2014-11" db="EMBL/GenBank/DDBJ databases">
        <title>Genetic blueprint of the zoonotic pathogen Toxocara canis.</title>
        <authorList>
            <person name="Zhu X.-Q."/>
            <person name="Korhonen P.K."/>
            <person name="Cai H."/>
            <person name="Young N.D."/>
            <person name="Nejsum P."/>
            <person name="von Samson-Himmelstjerna G."/>
            <person name="Boag P.R."/>
            <person name="Tan P."/>
            <person name="Li Q."/>
            <person name="Min J."/>
            <person name="Yang Y."/>
            <person name="Wang X."/>
            <person name="Fang X."/>
            <person name="Hall R.S."/>
            <person name="Hofmann A."/>
            <person name="Sternberg P.W."/>
            <person name="Jex A.R."/>
            <person name="Gasser R.B."/>
        </authorList>
    </citation>
    <scope>NUCLEOTIDE SEQUENCE [LARGE SCALE GENOMIC DNA]</scope>
    <source>
        <strain evidence="1">PN_DK_2014</strain>
    </source>
</reference>
<name>A0A0B2VN14_TOXCA</name>